<dbReference type="SUPFAM" id="SSF69848">
    <property type="entry name" value="LCCL domain"/>
    <property type="match status" value="3"/>
</dbReference>
<protein>
    <recommendedName>
        <fullName evidence="2">LCCL domain-containing protein</fullName>
    </recommendedName>
</protein>
<dbReference type="AlphaFoldDB" id="A0A815NWY5"/>
<feature type="domain" description="LCCL" evidence="2">
    <location>
        <begin position="329"/>
        <end position="391"/>
    </location>
</feature>
<reference evidence="3" key="1">
    <citation type="submission" date="2021-02" db="EMBL/GenBank/DDBJ databases">
        <authorList>
            <person name="Nowell W R."/>
        </authorList>
    </citation>
    <scope>NUCLEOTIDE SEQUENCE</scope>
</reference>
<dbReference type="InterPro" id="IPR051957">
    <property type="entry name" value="CRISP-LCCL_domain"/>
</dbReference>
<evidence type="ECO:0000313" key="3">
    <source>
        <dbReference type="EMBL" id="CAF1440961.1"/>
    </source>
</evidence>
<dbReference type="OrthoDB" id="10070753at2759"/>
<accession>A0A815NWY5</accession>
<dbReference type="Proteomes" id="UP000663852">
    <property type="component" value="Unassembled WGS sequence"/>
</dbReference>
<comment type="caution">
    <text evidence="3">The sequence shown here is derived from an EMBL/GenBank/DDBJ whole genome shotgun (WGS) entry which is preliminary data.</text>
</comment>
<keyword evidence="1" id="KW-0732">Signal</keyword>
<dbReference type="EMBL" id="CAJNOJ010000417">
    <property type="protein sequence ID" value="CAF1440961.1"/>
    <property type="molecule type" value="Genomic_DNA"/>
</dbReference>
<name>A0A815NWY5_ADIRI</name>
<dbReference type="Gene3D" id="2.170.130.20">
    <property type="entry name" value="LCCL-like domain"/>
    <property type="match status" value="3"/>
</dbReference>
<feature type="chain" id="PRO_5033015246" description="LCCL domain-containing protein" evidence="1">
    <location>
        <begin position="26"/>
        <end position="536"/>
    </location>
</feature>
<dbReference type="Pfam" id="PF03815">
    <property type="entry name" value="LCCL"/>
    <property type="match status" value="3"/>
</dbReference>
<evidence type="ECO:0000313" key="4">
    <source>
        <dbReference type="Proteomes" id="UP000663852"/>
    </source>
</evidence>
<feature type="signal peptide" evidence="1">
    <location>
        <begin position="1"/>
        <end position="25"/>
    </location>
</feature>
<sequence>MYSILHVAIKLLLCIAIYPSNNVAAATTQVTMLETNPYEYGQNITYLVTGVLGKCIWGTNIYTDDSNLSMAAVHAGILRVGETKNITIQILPGQTYYQGSTQNGVTSSSFDSWTGSYSFYTSSPCTYCTTPTMSATPAAAINSTNTSYTTLTPDTTMYTTNSSRTTSTSVTLTNYPNASLIATLPATAPNSTNTSYAPLTLPTATNSQNASYSTSTTNSQTISTSDIAAHSTTVLSIITTSSSAQVTAIASTTVQTSSVGNHSNSNFTVTTLPISSTNSTAISKPTVTSSALESSTVATTLGTSVNLVNYRDKVGQNLFFTITGAVGGSIWGTNIYTDDSNLATAAVHAGILRVGQTSTIIVKILPGQSSYTASNRNGVNSFSYGSWIGSYSFVSVASTTSTNVASTTTTPSPTTVSTTTSTTTVKSSSVGSSTTHVVLASTANLVNYRDKVGQNLFFTITGAVGGSIWGTNIYTDDSNLATAAVHAGILRVGQTSTIIVKILPGQSSYTASNRNGVNSFSYGSWIGSYSFFGVAR</sequence>
<dbReference type="PANTHER" id="PTHR31331:SF1">
    <property type="entry name" value="CYSTEINE RICH SECRETORY PROTEIN LCCL DOMAIN CONTAINING 2"/>
    <property type="match status" value="1"/>
</dbReference>
<dbReference type="PROSITE" id="PS50820">
    <property type="entry name" value="LCCL"/>
    <property type="match status" value="3"/>
</dbReference>
<dbReference type="SMART" id="SM00603">
    <property type="entry name" value="LCCL"/>
    <property type="match status" value="3"/>
</dbReference>
<dbReference type="InterPro" id="IPR004043">
    <property type="entry name" value="LCCL"/>
</dbReference>
<organism evidence="3 4">
    <name type="scientific">Adineta ricciae</name>
    <name type="common">Rotifer</name>
    <dbReference type="NCBI Taxonomy" id="249248"/>
    <lineage>
        <taxon>Eukaryota</taxon>
        <taxon>Metazoa</taxon>
        <taxon>Spiralia</taxon>
        <taxon>Gnathifera</taxon>
        <taxon>Rotifera</taxon>
        <taxon>Eurotatoria</taxon>
        <taxon>Bdelloidea</taxon>
        <taxon>Adinetida</taxon>
        <taxon>Adinetidae</taxon>
        <taxon>Adineta</taxon>
    </lineage>
</organism>
<evidence type="ECO:0000256" key="1">
    <source>
        <dbReference type="SAM" id="SignalP"/>
    </source>
</evidence>
<feature type="domain" description="LCCL" evidence="2">
    <location>
        <begin position="467"/>
        <end position="529"/>
    </location>
</feature>
<gene>
    <name evidence="3" type="ORF">EDS130_LOCUS38867</name>
</gene>
<proteinExistence type="predicted"/>
<dbReference type="InterPro" id="IPR036609">
    <property type="entry name" value="LCCL_sf"/>
</dbReference>
<dbReference type="PANTHER" id="PTHR31331">
    <property type="entry name" value="LCCL DOMAIN PROTEIN (AFU_ORTHOLOGUE AFUA_5G08630)"/>
    <property type="match status" value="1"/>
</dbReference>
<evidence type="ECO:0000259" key="2">
    <source>
        <dbReference type="PROSITE" id="PS50820"/>
    </source>
</evidence>
<feature type="domain" description="LCCL" evidence="2">
    <location>
        <begin position="56"/>
        <end position="117"/>
    </location>
</feature>